<accession>A0A0C1FH65</accession>
<evidence type="ECO:0000256" key="1">
    <source>
        <dbReference type="SAM" id="MobiDB-lite"/>
    </source>
</evidence>
<evidence type="ECO:0000313" key="3">
    <source>
        <dbReference type="Proteomes" id="UP000031246"/>
    </source>
</evidence>
<evidence type="ECO:0000313" key="2">
    <source>
        <dbReference type="EMBL" id="KIA92342.1"/>
    </source>
</evidence>
<keyword evidence="3" id="KW-1185">Reference proteome</keyword>
<dbReference type="EMBL" id="JSYN01000020">
    <property type="protein sequence ID" value="KIA92342.1"/>
    <property type="molecule type" value="Genomic_DNA"/>
</dbReference>
<dbReference type="OrthoDB" id="772974at2"/>
<name>A0A0C1FH65_9SPHI</name>
<dbReference type="RefSeq" id="WP_039478396.1">
    <property type="nucleotide sequence ID" value="NZ_JSYN01000020.1"/>
</dbReference>
<feature type="compositionally biased region" description="Basic and acidic residues" evidence="1">
    <location>
        <begin position="8"/>
        <end position="27"/>
    </location>
</feature>
<feature type="region of interest" description="Disordered" evidence="1">
    <location>
        <begin position="1"/>
        <end position="27"/>
    </location>
</feature>
<reference evidence="2 3" key="1">
    <citation type="submission" date="2014-10" db="EMBL/GenBank/DDBJ databases">
        <title>Pedobacter Kyungheensis.</title>
        <authorList>
            <person name="Anderson B.M."/>
            <person name="Newman J.D."/>
        </authorList>
    </citation>
    <scope>NUCLEOTIDE SEQUENCE [LARGE SCALE GENOMIC DNA]</scope>
    <source>
        <strain evidence="2 3">KACC 16221</strain>
    </source>
</reference>
<dbReference type="Proteomes" id="UP000031246">
    <property type="component" value="Unassembled WGS sequence"/>
</dbReference>
<protein>
    <submittedName>
        <fullName evidence="2">Uncharacterized protein</fullName>
    </submittedName>
</protein>
<gene>
    <name evidence="2" type="ORF">OC25_16810</name>
</gene>
<proteinExistence type="predicted"/>
<comment type="caution">
    <text evidence="2">The sequence shown here is derived from an EMBL/GenBank/DDBJ whole genome shotgun (WGS) entry which is preliminary data.</text>
</comment>
<organism evidence="2 3">
    <name type="scientific">Pedobacter kyungheensis</name>
    <dbReference type="NCBI Taxonomy" id="1069985"/>
    <lineage>
        <taxon>Bacteria</taxon>
        <taxon>Pseudomonadati</taxon>
        <taxon>Bacteroidota</taxon>
        <taxon>Sphingobacteriia</taxon>
        <taxon>Sphingobacteriales</taxon>
        <taxon>Sphingobacteriaceae</taxon>
        <taxon>Pedobacter</taxon>
    </lineage>
</organism>
<sequence length="64" mass="7497">MKKLTKNSSEKELDNIKEGDNIQDDTGKQGEVAHIEILNRRREKQYYYKLKNDGTILVIKQCLT</sequence>
<dbReference type="AlphaFoldDB" id="A0A0C1FH65"/>